<evidence type="ECO:0000256" key="1">
    <source>
        <dbReference type="ARBA" id="ARBA00022490"/>
    </source>
</evidence>
<evidence type="ECO:0000313" key="8">
    <source>
        <dbReference type="Proteomes" id="UP000587760"/>
    </source>
</evidence>
<protein>
    <recommendedName>
        <fullName evidence="6">Ribosomal RNA small subunit methyltransferase G</fullName>
        <ecNumber evidence="6">2.1.1.-</ecNumber>
    </recommendedName>
    <alternativeName>
        <fullName evidence="6">16S rRNA 7-methylguanosine methyltransferase</fullName>
        <shortName evidence="6">16S rRNA m7G methyltransferase</shortName>
    </alternativeName>
</protein>
<organism evidence="7 8">
    <name type="scientific">Spirochaeta isovalerica</name>
    <dbReference type="NCBI Taxonomy" id="150"/>
    <lineage>
        <taxon>Bacteria</taxon>
        <taxon>Pseudomonadati</taxon>
        <taxon>Spirochaetota</taxon>
        <taxon>Spirochaetia</taxon>
        <taxon>Spirochaetales</taxon>
        <taxon>Spirochaetaceae</taxon>
        <taxon>Spirochaeta</taxon>
    </lineage>
</organism>
<evidence type="ECO:0000256" key="2">
    <source>
        <dbReference type="ARBA" id="ARBA00022552"/>
    </source>
</evidence>
<dbReference type="HAMAP" id="MF_00074">
    <property type="entry name" value="16SrRNA_methyltr_G"/>
    <property type="match status" value="1"/>
</dbReference>
<dbReference type="Proteomes" id="UP000587760">
    <property type="component" value="Unassembled WGS sequence"/>
</dbReference>
<dbReference type="Gene3D" id="3.40.50.150">
    <property type="entry name" value="Vaccinia Virus protein VP39"/>
    <property type="match status" value="1"/>
</dbReference>
<comment type="similarity">
    <text evidence="6">Belongs to the methyltransferase superfamily. RNA methyltransferase RsmG family.</text>
</comment>
<dbReference type="EMBL" id="JACHGJ010000014">
    <property type="protein sequence ID" value="MBB6482622.1"/>
    <property type="molecule type" value="Genomic_DNA"/>
</dbReference>
<dbReference type="InterPro" id="IPR003682">
    <property type="entry name" value="rRNA_ssu_MeTfrase_G"/>
</dbReference>
<dbReference type="GO" id="GO:0070043">
    <property type="term" value="F:rRNA (guanine-N7-)-methyltransferase activity"/>
    <property type="evidence" value="ECO:0007669"/>
    <property type="project" value="UniProtKB-UniRule"/>
</dbReference>
<sequence>MSLLTDGLKKLHLEYTEEQLALLERYIGEIELWNPRYGLVNAKGDDLITRHILDSLSGASAVLSRSPETLADVGSGAGLPGIPLAIMLPGVKVTLIERSGKRVRFLRNAAAVLNLKNLNIMEMDLKNVKDRYDLVTFRAFKPVEPGIMTLLMNILTPDGQLAAYKGRMENINDEIRQVGSIAEAKEILPLSVPGLREERHLVFYCKN</sequence>
<gene>
    <name evidence="6" type="primary">rsmG</name>
    <name evidence="7" type="ORF">HNR50_004323</name>
</gene>
<evidence type="ECO:0000256" key="6">
    <source>
        <dbReference type="HAMAP-Rule" id="MF_00074"/>
    </source>
</evidence>
<keyword evidence="2 6" id="KW-0698">rRNA processing</keyword>
<feature type="binding site" evidence="6">
    <location>
        <position position="138"/>
    </location>
    <ligand>
        <name>S-adenosyl-L-methionine</name>
        <dbReference type="ChEBI" id="CHEBI:59789"/>
    </ligand>
</feature>
<dbReference type="EC" id="2.1.1.-" evidence="6"/>
<evidence type="ECO:0000256" key="5">
    <source>
        <dbReference type="ARBA" id="ARBA00022691"/>
    </source>
</evidence>
<evidence type="ECO:0000256" key="4">
    <source>
        <dbReference type="ARBA" id="ARBA00022679"/>
    </source>
</evidence>
<dbReference type="CDD" id="cd02440">
    <property type="entry name" value="AdoMet_MTases"/>
    <property type="match status" value="1"/>
</dbReference>
<keyword evidence="8" id="KW-1185">Reference proteome</keyword>
<keyword evidence="1 6" id="KW-0963">Cytoplasm</keyword>
<dbReference type="Pfam" id="PF02527">
    <property type="entry name" value="GidB"/>
    <property type="match status" value="1"/>
</dbReference>
<proteinExistence type="inferred from homology"/>
<dbReference type="NCBIfam" id="TIGR00138">
    <property type="entry name" value="rsmG_gidB"/>
    <property type="match status" value="1"/>
</dbReference>
<dbReference type="AlphaFoldDB" id="A0A841RK09"/>
<feature type="binding site" evidence="6">
    <location>
        <position position="74"/>
    </location>
    <ligand>
        <name>S-adenosyl-L-methionine</name>
        <dbReference type="ChEBI" id="CHEBI:59789"/>
    </ligand>
</feature>
<name>A0A841RK09_9SPIO</name>
<dbReference type="GO" id="GO:0005829">
    <property type="term" value="C:cytosol"/>
    <property type="evidence" value="ECO:0007669"/>
    <property type="project" value="TreeGrafter"/>
</dbReference>
<dbReference type="RefSeq" id="WP_184748857.1">
    <property type="nucleotide sequence ID" value="NZ_JACHGJ010000014.1"/>
</dbReference>
<comment type="caution">
    <text evidence="6">Lacks conserved residue(s) required for the propagation of feature annotation.</text>
</comment>
<keyword evidence="3 6" id="KW-0489">Methyltransferase</keyword>
<dbReference type="PANTHER" id="PTHR31760">
    <property type="entry name" value="S-ADENOSYL-L-METHIONINE-DEPENDENT METHYLTRANSFERASES SUPERFAMILY PROTEIN"/>
    <property type="match status" value="1"/>
</dbReference>
<dbReference type="PANTHER" id="PTHR31760:SF0">
    <property type="entry name" value="S-ADENOSYL-L-METHIONINE-DEPENDENT METHYLTRANSFERASES SUPERFAMILY PROTEIN"/>
    <property type="match status" value="1"/>
</dbReference>
<feature type="binding site" evidence="6">
    <location>
        <position position="79"/>
    </location>
    <ligand>
        <name>S-adenosyl-L-methionine</name>
        <dbReference type="ChEBI" id="CHEBI:59789"/>
    </ligand>
</feature>
<keyword evidence="4 6" id="KW-0808">Transferase</keyword>
<keyword evidence="5 6" id="KW-0949">S-adenosyl-L-methionine</keyword>
<dbReference type="SUPFAM" id="SSF53335">
    <property type="entry name" value="S-adenosyl-L-methionine-dependent methyltransferases"/>
    <property type="match status" value="1"/>
</dbReference>
<dbReference type="PIRSF" id="PIRSF003078">
    <property type="entry name" value="GidB"/>
    <property type="match status" value="1"/>
</dbReference>
<comment type="function">
    <text evidence="6">Specifically methylates the N7 position of a guanine in 16S rRNA.</text>
</comment>
<comment type="subcellular location">
    <subcellularLocation>
        <location evidence="6">Cytoplasm</location>
    </subcellularLocation>
</comment>
<evidence type="ECO:0000256" key="3">
    <source>
        <dbReference type="ARBA" id="ARBA00022603"/>
    </source>
</evidence>
<evidence type="ECO:0000313" key="7">
    <source>
        <dbReference type="EMBL" id="MBB6482622.1"/>
    </source>
</evidence>
<reference evidence="7 8" key="1">
    <citation type="submission" date="2020-08" db="EMBL/GenBank/DDBJ databases">
        <title>Genomic Encyclopedia of Type Strains, Phase IV (KMG-IV): sequencing the most valuable type-strain genomes for metagenomic binning, comparative biology and taxonomic classification.</title>
        <authorList>
            <person name="Goeker M."/>
        </authorList>
    </citation>
    <scope>NUCLEOTIDE SEQUENCE [LARGE SCALE GENOMIC DNA]</scope>
    <source>
        <strain evidence="7 8">DSM 2461</strain>
    </source>
</reference>
<dbReference type="InterPro" id="IPR029063">
    <property type="entry name" value="SAM-dependent_MTases_sf"/>
</dbReference>
<accession>A0A841RK09</accession>
<comment type="caution">
    <text evidence="7">The sequence shown here is derived from an EMBL/GenBank/DDBJ whole genome shotgun (WGS) entry which is preliminary data.</text>
</comment>
<feature type="binding site" evidence="6">
    <location>
        <begin position="97"/>
        <end position="99"/>
    </location>
    <ligand>
        <name>S-adenosyl-L-methionine</name>
        <dbReference type="ChEBI" id="CHEBI:59789"/>
    </ligand>
</feature>